<name>A0A8S5V182_9CAUD</name>
<proteinExistence type="predicted"/>
<evidence type="ECO:0000259" key="1">
    <source>
        <dbReference type="Pfam" id="PF18925"/>
    </source>
</evidence>
<sequence length="135" mass="15477">MELRVERLWPRENYTVGRLYVNNEFFSNTLEDKERDLSSEPKVYGETAIPKGKYKVVYNYSPKFGRNLPRLLNVPYFEGILIHPGNTAKDSLGCILVGKNTSKGMLSESRYTSDKLNELIDAAQRKGEEITIEIV</sequence>
<reference evidence="2" key="1">
    <citation type="journal article" date="2021" name="Proc. Natl. Acad. Sci. U.S.A.">
        <title>A Catalog of Tens of Thousands of Viruses from Human Metagenomes Reveals Hidden Associations with Chronic Diseases.</title>
        <authorList>
            <person name="Tisza M.J."/>
            <person name="Buck C.B."/>
        </authorList>
    </citation>
    <scope>NUCLEOTIDE SEQUENCE</scope>
    <source>
        <strain evidence="2">Ct3r22</strain>
    </source>
</reference>
<organism evidence="2">
    <name type="scientific">Siphoviridae sp. ct3r22</name>
    <dbReference type="NCBI Taxonomy" id="2825325"/>
    <lineage>
        <taxon>Viruses</taxon>
        <taxon>Duplodnaviria</taxon>
        <taxon>Heunggongvirae</taxon>
        <taxon>Uroviricota</taxon>
        <taxon>Caudoviricetes</taxon>
    </lineage>
</organism>
<dbReference type="InterPro" id="IPR043732">
    <property type="entry name" value="DUF5675"/>
</dbReference>
<dbReference type="Pfam" id="PF18925">
    <property type="entry name" value="DUF5675"/>
    <property type="match status" value="1"/>
</dbReference>
<accession>A0A8S5V182</accession>
<evidence type="ECO:0000313" key="2">
    <source>
        <dbReference type="EMBL" id="DAG00477.1"/>
    </source>
</evidence>
<protein>
    <recommendedName>
        <fullName evidence="1">DUF5675 domain-containing protein</fullName>
    </recommendedName>
</protein>
<dbReference type="EMBL" id="BK016180">
    <property type="protein sequence ID" value="DAG00477.1"/>
    <property type="molecule type" value="Genomic_DNA"/>
</dbReference>
<feature type="domain" description="DUF5675" evidence="1">
    <location>
        <begin position="5"/>
        <end position="121"/>
    </location>
</feature>